<name>A0ABU0ADT6_9BACI</name>
<organism evidence="1 2">
    <name type="scientific">Cytobacillus purgationiresistens</name>
    <dbReference type="NCBI Taxonomy" id="863449"/>
    <lineage>
        <taxon>Bacteria</taxon>
        <taxon>Bacillati</taxon>
        <taxon>Bacillota</taxon>
        <taxon>Bacilli</taxon>
        <taxon>Bacillales</taxon>
        <taxon>Bacillaceae</taxon>
        <taxon>Cytobacillus</taxon>
    </lineage>
</organism>
<dbReference type="InterPro" id="IPR035903">
    <property type="entry name" value="HesB-like_dom_sf"/>
</dbReference>
<reference evidence="1 2" key="1">
    <citation type="submission" date="2023-07" db="EMBL/GenBank/DDBJ databases">
        <title>Genomic Encyclopedia of Type Strains, Phase IV (KMG-IV): sequencing the most valuable type-strain genomes for metagenomic binning, comparative biology and taxonomic classification.</title>
        <authorList>
            <person name="Goeker M."/>
        </authorList>
    </citation>
    <scope>NUCLEOTIDE SEQUENCE [LARGE SCALE GENOMIC DNA]</scope>
    <source>
        <strain evidence="1 2">DSM 23494</strain>
    </source>
</reference>
<dbReference type="Gene3D" id="2.60.300.12">
    <property type="entry name" value="HesB-like domain"/>
    <property type="match status" value="1"/>
</dbReference>
<evidence type="ECO:0000313" key="1">
    <source>
        <dbReference type="EMBL" id="MDQ0268608.1"/>
    </source>
</evidence>
<comment type="caution">
    <text evidence="1">The sequence shown here is derived from an EMBL/GenBank/DDBJ whole genome shotgun (WGS) entry which is preliminary data.</text>
</comment>
<sequence length="55" mass="6515">MKLSLEEQPLGADHVFEVEEISFLIHEEEMVYFNQTKIDFDTDLLGRSNFKLIRV</sequence>
<dbReference type="Proteomes" id="UP001238088">
    <property type="component" value="Unassembled WGS sequence"/>
</dbReference>
<dbReference type="EMBL" id="JAUSUB010000001">
    <property type="protein sequence ID" value="MDQ0268608.1"/>
    <property type="molecule type" value="Genomic_DNA"/>
</dbReference>
<evidence type="ECO:0000313" key="2">
    <source>
        <dbReference type="Proteomes" id="UP001238088"/>
    </source>
</evidence>
<gene>
    <name evidence="1" type="ORF">J2S17_000477</name>
</gene>
<accession>A0ABU0ADT6</accession>
<dbReference type="RefSeq" id="WP_307471485.1">
    <property type="nucleotide sequence ID" value="NZ_JAUSUB010000001.1"/>
</dbReference>
<protein>
    <submittedName>
        <fullName evidence="1">Fe-S cluster assembly iron-binding protein IscA</fullName>
    </submittedName>
</protein>
<proteinExistence type="predicted"/>
<keyword evidence="2" id="KW-1185">Reference proteome</keyword>
<dbReference type="SUPFAM" id="SSF89360">
    <property type="entry name" value="HesB-like domain"/>
    <property type="match status" value="1"/>
</dbReference>